<dbReference type="RefSeq" id="WP_174624926.1">
    <property type="nucleotide sequence ID" value="NZ_CADCXN010000043.1"/>
</dbReference>
<gene>
    <name evidence="1" type="ORF">METHB2_160022</name>
</gene>
<sequence>MPIINITAYSLAFLLIIFSHNLRAEASEYQIELIAFAQTMPDTEVFDQTESQIKWPAALTELAELKHSERGVLDGGYAAISKVPAYRPVLHIAWIQSIGENNPGAPVHIKSEDGQLNGYLQIQRGKTLQLLVDLEYTPGQRDSSVNSFYSEPVIYRLNQKQPIQLNEIYYLDHPKFGVIATIKRL</sequence>
<keyword evidence="2" id="KW-1185">Reference proteome</keyword>
<organism evidence="1 2">
    <name type="scientific">Candidatus Methylobacter favarea</name>
    <dbReference type="NCBI Taxonomy" id="2707345"/>
    <lineage>
        <taxon>Bacteria</taxon>
        <taxon>Pseudomonadati</taxon>
        <taxon>Pseudomonadota</taxon>
        <taxon>Gammaproteobacteria</taxon>
        <taxon>Methylococcales</taxon>
        <taxon>Methylococcaceae</taxon>
        <taxon>Methylobacter</taxon>
    </lineage>
</organism>
<protein>
    <submittedName>
        <fullName evidence="1">Peptidoglycan-binding protein CsiV</fullName>
    </submittedName>
</protein>
<proteinExistence type="predicted"/>
<reference evidence="1 2" key="1">
    <citation type="submission" date="2020-02" db="EMBL/GenBank/DDBJ databases">
        <authorList>
            <person name="Hogendoorn C."/>
        </authorList>
    </citation>
    <scope>NUCLEOTIDE SEQUENCE [LARGE SCALE GENOMIC DNA]</scope>
    <source>
        <strain evidence="1">METHB21</strain>
    </source>
</reference>
<comment type="caution">
    <text evidence="1">The sequence shown here is derived from an EMBL/GenBank/DDBJ whole genome shotgun (WGS) entry which is preliminary data.</text>
</comment>
<evidence type="ECO:0000313" key="1">
    <source>
        <dbReference type="EMBL" id="CAA9889955.1"/>
    </source>
</evidence>
<dbReference type="InterPro" id="IPR021241">
    <property type="entry name" value="CsiV"/>
</dbReference>
<accession>A0A8S0WZ42</accession>
<dbReference type="Pfam" id="PF10972">
    <property type="entry name" value="CsiV"/>
    <property type="match status" value="1"/>
</dbReference>
<dbReference type="EMBL" id="CADCXN010000043">
    <property type="protein sequence ID" value="CAA9889955.1"/>
    <property type="molecule type" value="Genomic_DNA"/>
</dbReference>
<evidence type="ECO:0000313" key="2">
    <source>
        <dbReference type="Proteomes" id="UP000494216"/>
    </source>
</evidence>
<dbReference type="Proteomes" id="UP000494216">
    <property type="component" value="Unassembled WGS sequence"/>
</dbReference>
<dbReference type="AlphaFoldDB" id="A0A8S0WZ42"/>
<name>A0A8S0WZ42_9GAMM</name>